<dbReference type="PANTHER" id="PTHR21716">
    <property type="entry name" value="TRANSMEMBRANE PROTEIN"/>
    <property type="match status" value="1"/>
</dbReference>
<sequence>MSTAQPPQPFPAYVKAVILLLGLVLLVLVLQWAWVMLAPLFLATLLAILLLPVHQRLRRWHLPQVLAISLTVLLTTAVLAGLLYFLYTELVQLTRELPGLQAKLTLLISQLQAWIDHTLGLSNEQQLSWLSQLGREAGSWAARAVASVSGWALGFGLIPIYVFLLLYYRPLLVTFLVRVFGRGHSAAHVTGILTDTKALMLRYVQGLLMEALLVAGLDAAGLFIIGLEHALLLGVLLNFIPYVGSIIATIVPMLLALATTDSLLYPAAVLGLFIVVQLIDNEILVPRVVASQVKINALAAVLAVLLGNAIGGVIGMFLALPTLAVLKTIFDRIEPLKPYGMLLGDQPKELR</sequence>
<dbReference type="PANTHER" id="PTHR21716:SF53">
    <property type="entry name" value="PERMEASE PERM-RELATED"/>
    <property type="match status" value="1"/>
</dbReference>
<evidence type="ECO:0000256" key="6">
    <source>
        <dbReference type="ARBA" id="ARBA00022989"/>
    </source>
</evidence>
<keyword evidence="3" id="KW-0813">Transport</keyword>
<dbReference type="Pfam" id="PF01594">
    <property type="entry name" value="AI-2E_transport"/>
    <property type="match status" value="1"/>
</dbReference>
<evidence type="ECO:0000256" key="2">
    <source>
        <dbReference type="ARBA" id="ARBA00009773"/>
    </source>
</evidence>
<comment type="subcellular location">
    <subcellularLocation>
        <location evidence="1">Cell membrane</location>
        <topology evidence="1">Multi-pass membrane protein</topology>
    </subcellularLocation>
</comment>
<feature type="transmembrane region" description="Helical" evidence="8">
    <location>
        <begin position="36"/>
        <end position="53"/>
    </location>
</feature>
<dbReference type="OrthoDB" id="9793390at2"/>
<dbReference type="InterPro" id="IPR002549">
    <property type="entry name" value="AI-2E-like"/>
</dbReference>
<evidence type="ECO:0000256" key="3">
    <source>
        <dbReference type="ARBA" id="ARBA00022448"/>
    </source>
</evidence>
<feature type="transmembrane region" description="Helical" evidence="8">
    <location>
        <begin position="231"/>
        <end position="255"/>
    </location>
</feature>
<feature type="transmembrane region" description="Helical" evidence="8">
    <location>
        <begin position="12"/>
        <end position="30"/>
    </location>
</feature>
<feature type="transmembrane region" description="Helical" evidence="8">
    <location>
        <begin position="65"/>
        <end position="87"/>
    </location>
</feature>
<dbReference type="GO" id="GO:0005886">
    <property type="term" value="C:plasma membrane"/>
    <property type="evidence" value="ECO:0007669"/>
    <property type="project" value="UniProtKB-SubCell"/>
</dbReference>
<evidence type="ECO:0000313" key="9">
    <source>
        <dbReference type="EMBL" id="TGE23876.1"/>
    </source>
</evidence>
<keyword evidence="5 8" id="KW-0812">Transmembrane</keyword>
<keyword evidence="6 8" id="KW-1133">Transmembrane helix</keyword>
<organism evidence="9 10">
    <name type="scientific">Hymenobacter aquaticus</name>
    <dbReference type="NCBI Taxonomy" id="1867101"/>
    <lineage>
        <taxon>Bacteria</taxon>
        <taxon>Pseudomonadati</taxon>
        <taxon>Bacteroidota</taxon>
        <taxon>Cytophagia</taxon>
        <taxon>Cytophagales</taxon>
        <taxon>Hymenobacteraceae</taxon>
        <taxon>Hymenobacter</taxon>
    </lineage>
</organism>
<evidence type="ECO:0000256" key="4">
    <source>
        <dbReference type="ARBA" id="ARBA00022475"/>
    </source>
</evidence>
<reference evidence="9 10" key="1">
    <citation type="submission" date="2019-04" db="EMBL/GenBank/DDBJ databases">
        <authorList>
            <person name="Feng G."/>
            <person name="Zhang J."/>
            <person name="Zhu H."/>
        </authorList>
    </citation>
    <scope>NUCLEOTIDE SEQUENCE [LARGE SCALE GENOMIC DNA]</scope>
    <source>
        <strain evidence="9 10">JCM 31653</strain>
    </source>
</reference>
<dbReference type="AlphaFoldDB" id="A0A4Z0Q320"/>
<evidence type="ECO:0000313" key="10">
    <source>
        <dbReference type="Proteomes" id="UP000297549"/>
    </source>
</evidence>
<proteinExistence type="inferred from homology"/>
<keyword evidence="7 8" id="KW-0472">Membrane</keyword>
<name>A0A4Z0Q320_9BACT</name>
<dbReference type="EMBL" id="SRLC01000001">
    <property type="protein sequence ID" value="TGE23876.1"/>
    <property type="molecule type" value="Genomic_DNA"/>
</dbReference>
<dbReference type="GO" id="GO:0055085">
    <property type="term" value="P:transmembrane transport"/>
    <property type="evidence" value="ECO:0007669"/>
    <property type="project" value="TreeGrafter"/>
</dbReference>
<comment type="similarity">
    <text evidence="2">Belongs to the autoinducer-2 exporter (AI-2E) (TC 2.A.86) family.</text>
</comment>
<dbReference type="RefSeq" id="WP_135460892.1">
    <property type="nucleotide sequence ID" value="NZ_SRLC01000001.1"/>
</dbReference>
<evidence type="ECO:0000256" key="5">
    <source>
        <dbReference type="ARBA" id="ARBA00022692"/>
    </source>
</evidence>
<evidence type="ECO:0000256" key="8">
    <source>
        <dbReference type="SAM" id="Phobius"/>
    </source>
</evidence>
<evidence type="ECO:0000256" key="1">
    <source>
        <dbReference type="ARBA" id="ARBA00004651"/>
    </source>
</evidence>
<feature type="transmembrane region" description="Helical" evidence="8">
    <location>
        <begin position="148"/>
        <end position="168"/>
    </location>
</feature>
<accession>A0A4Z0Q320</accession>
<keyword evidence="10" id="KW-1185">Reference proteome</keyword>
<dbReference type="Proteomes" id="UP000297549">
    <property type="component" value="Unassembled WGS sequence"/>
</dbReference>
<evidence type="ECO:0000256" key="7">
    <source>
        <dbReference type="ARBA" id="ARBA00023136"/>
    </source>
</evidence>
<gene>
    <name evidence="9" type="ORF">E5K00_01275</name>
</gene>
<feature type="transmembrane region" description="Helical" evidence="8">
    <location>
        <begin position="262"/>
        <end position="279"/>
    </location>
</feature>
<feature type="transmembrane region" description="Helical" evidence="8">
    <location>
        <begin position="207"/>
        <end position="225"/>
    </location>
</feature>
<protein>
    <submittedName>
        <fullName evidence="9">AI-2E family transporter</fullName>
    </submittedName>
</protein>
<feature type="transmembrane region" description="Helical" evidence="8">
    <location>
        <begin position="299"/>
        <end position="326"/>
    </location>
</feature>
<comment type="caution">
    <text evidence="9">The sequence shown here is derived from an EMBL/GenBank/DDBJ whole genome shotgun (WGS) entry which is preliminary data.</text>
</comment>
<keyword evidence="4" id="KW-1003">Cell membrane</keyword>